<protein>
    <submittedName>
        <fullName evidence="7">AhpC/TSA family protein</fullName>
    </submittedName>
</protein>
<keyword evidence="3" id="KW-1015">Disulfide bond</keyword>
<comment type="caution">
    <text evidence="7">The sequence shown here is derived from an EMBL/GenBank/DDBJ whole genome shotgun (WGS) entry which is preliminary data.</text>
</comment>
<dbReference type="InterPro" id="IPR050553">
    <property type="entry name" value="Thioredoxin_ResA/DsbE_sf"/>
</dbReference>
<dbReference type="PROSITE" id="PS00194">
    <property type="entry name" value="THIOREDOXIN_1"/>
    <property type="match status" value="1"/>
</dbReference>
<sequence>MKCISLLLLSALPLAGIAQGGELKLKGSISIPAVKWVQVSFRSGTDKVRDSIRVEKGTYKYKRPLAEPVLATVTYLSDSVLVRKGERSSNSYAFPVFLEPGSSIEIRTTDSVQNNRVSGSTAHTQYLALNDQTKEYDKIEEPYVAAFYQASKAQNKTEAARIEHQIDSIDAVMREKVYGGFLQSNPGSPVALYALREYAGYYLDPAKVTPLFARLSQSAQKSPSGVAFSAELDKARLTAVGNVAPDFVMNDTLDHPLSLSSLRGKYVLVDFWASWCGPCRRENPNVVKAFQAYQGKNFTILGVSLDRPGKKENWLKAIHDDGLTWNHVSDLQWWDNAAAKQYGIQAIPANLLLDPEGKIIAKNLSGDELQSKLAEVLH</sequence>
<dbReference type="InterPro" id="IPR000866">
    <property type="entry name" value="AhpC/TSA"/>
</dbReference>
<name>A0A4R4E3Z5_9BACT</name>
<dbReference type="InterPro" id="IPR025380">
    <property type="entry name" value="DUF4369"/>
</dbReference>
<dbReference type="PROSITE" id="PS51352">
    <property type="entry name" value="THIOREDOXIN_2"/>
    <property type="match status" value="1"/>
</dbReference>
<proteinExistence type="predicted"/>
<feature type="signal peptide" evidence="5">
    <location>
        <begin position="1"/>
        <end position="20"/>
    </location>
</feature>
<keyword evidence="8" id="KW-1185">Reference proteome</keyword>
<evidence type="ECO:0000256" key="2">
    <source>
        <dbReference type="ARBA" id="ARBA00022748"/>
    </source>
</evidence>
<evidence type="ECO:0000256" key="1">
    <source>
        <dbReference type="ARBA" id="ARBA00004196"/>
    </source>
</evidence>
<keyword evidence="5" id="KW-0732">Signal</keyword>
<dbReference type="Proteomes" id="UP000295164">
    <property type="component" value="Unassembled WGS sequence"/>
</dbReference>
<dbReference type="GO" id="GO:0030313">
    <property type="term" value="C:cell envelope"/>
    <property type="evidence" value="ECO:0007669"/>
    <property type="project" value="UniProtKB-SubCell"/>
</dbReference>
<keyword evidence="2" id="KW-0201">Cytochrome c-type biogenesis</keyword>
<reference evidence="7 8" key="1">
    <citation type="submission" date="2019-03" db="EMBL/GenBank/DDBJ databases">
        <authorList>
            <person name="Kim M.K.M."/>
        </authorList>
    </citation>
    <scope>NUCLEOTIDE SEQUENCE [LARGE SCALE GENOMIC DNA]</scope>
    <source>
        <strain evidence="7 8">17J68-15</strain>
    </source>
</reference>
<dbReference type="InterPro" id="IPR013766">
    <property type="entry name" value="Thioredoxin_domain"/>
</dbReference>
<gene>
    <name evidence="7" type="ORF">E0486_05080</name>
</gene>
<dbReference type="Pfam" id="PF00578">
    <property type="entry name" value="AhpC-TSA"/>
    <property type="match status" value="1"/>
</dbReference>
<evidence type="ECO:0000256" key="3">
    <source>
        <dbReference type="ARBA" id="ARBA00023157"/>
    </source>
</evidence>
<dbReference type="EMBL" id="SKFH01000005">
    <property type="protein sequence ID" value="TCZ73657.1"/>
    <property type="molecule type" value="Genomic_DNA"/>
</dbReference>
<dbReference type="AlphaFoldDB" id="A0A4R4E3Z5"/>
<dbReference type="GO" id="GO:0017004">
    <property type="term" value="P:cytochrome complex assembly"/>
    <property type="evidence" value="ECO:0007669"/>
    <property type="project" value="UniProtKB-KW"/>
</dbReference>
<dbReference type="PANTHER" id="PTHR42852:SF6">
    <property type="entry name" value="THIOL:DISULFIDE INTERCHANGE PROTEIN DSBE"/>
    <property type="match status" value="1"/>
</dbReference>
<evidence type="ECO:0000256" key="4">
    <source>
        <dbReference type="ARBA" id="ARBA00023284"/>
    </source>
</evidence>
<dbReference type="Pfam" id="PF14289">
    <property type="entry name" value="DUF4369"/>
    <property type="match status" value="1"/>
</dbReference>
<evidence type="ECO:0000256" key="5">
    <source>
        <dbReference type="SAM" id="SignalP"/>
    </source>
</evidence>
<accession>A0A4R4E3Z5</accession>
<evidence type="ECO:0000259" key="6">
    <source>
        <dbReference type="PROSITE" id="PS51352"/>
    </source>
</evidence>
<keyword evidence="4" id="KW-0676">Redox-active center</keyword>
<evidence type="ECO:0000313" key="8">
    <source>
        <dbReference type="Proteomes" id="UP000295164"/>
    </source>
</evidence>
<dbReference type="GO" id="GO:0016491">
    <property type="term" value="F:oxidoreductase activity"/>
    <property type="evidence" value="ECO:0007669"/>
    <property type="project" value="InterPro"/>
</dbReference>
<dbReference type="InterPro" id="IPR017937">
    <property type="entry name" value="Thioredoxin_CS"/>
</dbReference>
<dbReference type="GO" id="GO:0016209">
    <property type="term" value="F:antioxidant activity"/>
    <property type="evidence" value="ECO:0007669"/>
    <property type="project" value="InterPro"/>
</dbReference>
<organism evidence="7 8">
    <name type="scientific">Flaviaesturariibacter aridisoli</name>
    <dbReference type="NCBI Taxonomy" id="2545761"/>
    <lineage>
        <taxon>Bacteria</taxon>
        <taxon>Pseudomonadati</taxon>
        <taxon>Bacteroidota</taxon>
        <taxon>Chitinophagia</taxon>
        <taxon>Chitinophagales</taxon>
        <taxon>Chitinophagaceae</taxon>
        <taxon>Flaviaestuariibacter</taxon>
    </lineage>
</organism>
<dbReference type="InterPro" id="IPR036249">
    <property type="entry name" value="Thioredoxin-like_sf"/>
</dbReference>
<evidence type="ECO:0000313" key="7">
    <source>
        <dbReference type="EMBL" id="TCZ73657.1"/>
    </source>
</evidence>
<dbReference type="SUPFAM" id="SSF52833">
    <property type="entry name" value="Thioredoxin-like"/>
    <property type="match status" value="1"/>
</dbReference>
<feature type="domain" description="Thioredoxin" evidence="6">
    <location>
        <begin position="238"/>
        <end position="378"/>
    </location>
</feature>
<feature type="chain" id="PRO_5020954180" evidence="5">
    <location>
        <begin position="21"/>
        <end position="378"/>
    </location>
</feature>
<dbReference type="CDD" id="cd02966">
    <property type="entry name" value="TlpA_like_family"/>
    <property type="match status" value="1"/>
</dbReference>
<dbReference type="RefSeq" id="WP_131851062.1">
    <property type="nucleotide sequence ID" value="NZ_SKFH01000005.1"/>
</dbReference>
<dbReference type="OrthoDB" id="1069091at2"/>
<dbReference type="Gene3D" id="3.40.30.10">
    <property type="entry name" value="Glutaredoxin"/>
    <property type="match status" value="1"/>
</dbReference>
<dbReference type="PANTHER" id="PTHR42852">
    <property type="entry name" value="THIOL:DISULFIDE INTERCHANGE PROTEIN DSBE"/>
    <property type="match status" value="1"/>
</dbReference>
<comment type="subcellular location">
    <subcellularLocation>
        <location evidence="1">Cell envelope</location>
    </subcellularLocation>
</comment>